<dbReference type="InterPro" id="IPR010730">
    <property type="entry name" value="HET"/>
</dbReference>
<dbReference type="Proteomes" id="UP000241690">
    <property type="component" value="Unassembled WGS sequence"/>
</dbReference>
<feature type="region of interest" description="Disordered" evidence="1">
    <location>
        <begin position="251"/>
        <end position="270"/>
    </location>
</feature>
<dbReference type="EMBL" id="KZ679683">
    <property type="protein sequence ID" value="PTB52790.1"/>
    <property type="molecule type" value="Genomic_DNA"/>
</dbReference>
<keyword evidence="4" id="KW-1185">Reference proteome</keyword>
<dbReference type="Pfam" id="PF06985">
    <property type="entry name" value="HET"/>
    <property type="match status" value="1"/>
</dbReference>
<dbReference type="PANTHER" id="PTHR33112">
    <property type="entry name" value="DOMAIN PROTEIN, PUTATIVE-RELATED"/>
    <property type="match status" value="1"/>
</dbReference>
<reference evidence="3 4" key="1">
    <citation type="submission" date="2016-07" db="EMBL/GenBank/DDBJ databases">
        <title>Multiple horizontal gene transfer events from other fungi enriched the ability of initially mycotrophic Trichoderma (Ascomycota) to feed on dead plant biomass.</title>
        <authorList>
            <consortium name="DOE Joint Genome Institute"/>
            <person name="Aerts A."/>
            <person name="Atanasova L."/>
            <person name="Chenthamara K."/>
            <person name="Zhang J."/>
            <person name="Grujic M."/>
            <person name="Henrissat B."/>
            <person name="Kuo A."/>
            <person name="Salamov A."/>
            <person name="Lipzen A."/>
            <person name="Labutti K."/>
            <person name="Barry K."/>
            <person name="Miao Y."/>
            <person name="Rahimi M.J."/>
            <person name="Shen Q."/>
            <person name="Grigoriev I.V."/>
            <person name="Kubicek C.P."/>
            <person name="Druzhinina I.S."/>
        </authorList>
    </citation>
    <scope>NUCLEOTIDE SEQUENCE [LARGE SCALE GENOMIC DNA]</scope>
    <source>
        <strain evidence="3 4">CBS 226.95</strain>
    </source>
</reference>
<proteinExistence type="predicted"/>
<dbReference type="STRING" id="983964.A0A2T4A6V0"/>
<evidence type="ECO:0000313" key="4">
    <source>
        <dbReference type="Proteomes" id="UP000241690"/>
    </source>
</evidence>
<organism evidence="3 4">
    <name type="scientific">Trichoderma harzianum CBS 226.95</name>
    <dbReference type="NCBI Taxonomy" id="983964"/>
    <lineage>
        <taxon>Eukaryota</taxon>
        <taxon>Fungi</taxon>
        <taxon>Dikarya</taxon>
        <taxon>Ascomycota</taxon>
        <taxon>Pezizomycotina</taxon>
        <taxon>Sordariomycetes</taxon>
        <taxon>Hypocreomycetidae</taxon>
        <taxon>Hypocreales</taxon>
        <taxon>Hypocreaceae</taxon>
        <taxon>Trichoderma</taxon>
    </lineage>
</organism>
<dbReference type="PANTHER" id="PTHR33112:SF1">
    <property type="entry name" value="HETEROKARYON INCOMPATIBILITY DOMAIN-CONTAINING PROTEIN"/>
    <property type="match status" value="1"/>
</dbReference>
<dbReference type="RefSeq" id="XP_024772467.1">
    <property type="nucleotide sequence ID" value="XM_024924129.1"/>
</dbReference>
<evidence type="ECO:0000259" key="2">
    <source>
        <dbReference type="Pfam" id="PF06985"/>
    </source>
</evidence>
<dbReference type="GeneID" id="36632712"/>
<protein>
    <recommendedName>
        <fullName evidence="2">Heterokaryon incompatibility domain-containing protein</fullName>
    </recommendedName>
</protein>
<name>A0A2T4A6V0_TRIHA</name>
<sequence length="789" mass="88107">MNGENHSRIFTKEVPKYGAGRILADGSDDAGQLCEVCREIDFARLLDWQPGDSRPWDERRRKKRKEGNQCPWCVFFHSMITTVVMKAKFTPYLRIRLAFERLGGGEKHALGKSVLFEVTTRNRSLPWGYINGHAKVNGKDKRQDESRVIRGREITQLLHLPLAKSWIDFCDENHAAEACSVKNLTLVKGLKLIDCEENKVILAEQLSAAAPRDEVQDDKSQTGTRNSHENNTRHQNVDYVTLSYIWGSSRRKDTEATSEQGTDDDDQLPRQLPKLIADAISTTKGLGYRYLWVDRYCMPGKGDVEGASERQRQLSLMGQIFSHSALTLVVAAGEGVDDGIVGVSAPREEQLSIQTESDLFTTSLLRPDLEVASSKWASRAWTYQEGLLSRRRLIFTPSQIYFQCQAIHCHESLSLPLEYAPGLNFGRVFPSSTEDILRPNKLKSHIKAYLAKSLTYTDDHLDAFRGLLHEYSRREKLPVEHLLGLPLFHPDDFTRHKVVSQTDRLAVALGWMPNRTLPSSSISASTTSSHDDLLHNPVIDPYSLIDSPCPFPSWTWLAWRPNQTTYNYNTPSYSFNFNLVDDTSPLLDGVSAAPGMEVSVGFSDGMVLSWEIDGDAIARKADKIEMLRLKTYCFDLNVKRTPAGAGNRSTLSLAEPVASALGRSASEYIDAWIRRSSVTTLFASAEDTPVDPEYHLVGVLVSGRHWKSDGPIHRATGPGSAAATATALICGRRNWDPEGQWVRLGALSIAYGGLVPVADEADASIMKGVDARSGEKKDLRVRLRELDIY</sequence>
<evidence type="ECO:0000313" key="3">
    <source>
        <dbReference type="EMBL" id="PTB52790.1"/>
    </source>
</evidence>
<feature type="domain" description="Heterokaryon incompatibility" evidence="2">
    <location>
        <begin position="239"/>
        <end position="385"/>
    </location>
</feature>
<dbReference type="AlphaFoldDB" id="A0A2T4A6V0"/>
<feature type="region of interest" description="Disordered" evidence="1">
    <location>
        <begin position="211"/>
        <end position="233"/>
    </location>
</feature>
<evidence type="ECO:0000256" key="1">
    <source>
        <dbReference type="SAM" id="MobiDB-lite"/>
    </source>
</evidence>
<gene>
    <name evidence="3" type="ORF">M431DRAFT_90238</name>
</gene>
<accession>A0A2T4A6V0</accession>